<dbReference type="Proteomes" id="UP000270094">
    <property type="component" value="Unassembled WGS sequence"/>
</dbReference>
<organism evidence="1 2">
    <name type="scientific">Strongylus vulgaris</name>
    <name type="common">Blood worm</name>
    <dbReference type="NCBI Taxonomy" id="40348"/>
    <lineage>
        <taxon>Eukaryota</taxon>
        <taxon>Metazoa</taxon>
        <taxon>Ecdysozoa</taxon>
        <taxon>Nematoda</taxon>
        <taxon>Chromadorea</taxon>
        <taxon>Rhabditida</taxon>
        <taxon>Rhabditina</taxon>
        <taxon>Rhabditomorpha</taxon>
        <taxon>Strongyloidea</taxon>
        <taxon>Strongylidae</taxon>
        <taxon>Strongylus</taxon>
    </lineage>
</organism>
<proteinExistence type="predicted"/>
<gene>
    <name evidence="1" type="ORF">SVUK_LOCUS6380</name>
</gene>
<dbReference type="EMBL" id="UYYB01020177">
    <property type="protein sequence ID" value="VDM71382.1"/>
    <property type="molecule type" value="Genomic_DNA"/>
</dbReference>
<protein>
    <submittedName>
        <fullName evidence="1">Uncharacterized protein</fullName>
    </submittedName>
</protein>
<keyword evidence="2" id="KW-1185">Reference proteome</keyword>
<sequence length="91" mass="9960">MSLTGGTSAAADQKMFGHQINIDVHRLNDVGGCDGAEIEALINFSSTASPLTEHSTATISEDDLPTWSCWRTQLAVQRDKHHNDRLRRAAI</sequence>
<dbReference type="AlphaFoldDB" id="A0A3P7KW16"/>
<accession>A0A3P7KW16</accession>
<evidence type="ECO:0000313" key="2">
    <source>
        <dbReference type="Proteomes" id="UP000270094"/>
    </source>
</evidence>
<reference evidence="1 2" key="1">
    <citation type="submission" date="2018-11" db="EMBL/GenBank/DDBJ databases">
        <authorList>
            <consortium name="Pathogen Informatics"/>
        </authorList>
    </citation>
    <scope>NUCLEOTIDE SEQUENCE [LARGE SCALE GENOMIC DNA]</scope>
</reference>
<name>A0A3P7KW16_STRVU</name>
<evidence type="ECO:0000313" key="1">
    <source>
        <dbReference type="EMBL" id="VDM71382.1"/>
    </source>
</evidence>